<dbReference type="EMBL" id="CAFBNE010000059">
    <property type="protein sequence ID" value="CAB4955978.1"/>
    <property type="molecule type" value="Genomic_DNA"/>
</dbReference>
<reference evidence="1" key="1">
    <citation type="submission" date="2020-05" db="EMBL/GenBank/DDBJ databases">
        <authorList>
            <person name="Chiriac C."/>
            <person name="Salcher M."/>
            <person name="Ghai R."/>
            <person name="Kavagutti S V."/>
        </authorList>
    </citation>
    <scope>NUCLEOTIDE SEQUENCE</scope>
</reference>
<gene>
    <name evidence="1" type="ORF">UFOPK3772_01861</name>
</gene>
<evidence type="ECO:0000313" key="1">
    <source>
        <dbReference type="EMBL" id="CAB4955978.1"/>
    </source>
</evidence>
<accession>A0A6J7KI53</accession>
<dbReference type="AlphaFoldDB" id="A0A6J7KI53"/>
<name>A0A6J7KI53_9ZZZZ</name>
<proteinExistence type="predicted"/>
<protein>
    <submittedName>
        <fullName evidence="1">Unannotated protein</fullName>
    </submittedName>
</protein>
<sequence length="74" mass="7897">MQDYGPFHDWSIALIAMNPGSPLMPDDIPAGVLEGVKGTIPGALSDRQMKSALHAVNPNVTDFSYGPWPMTPSS</sequence>
<organism evidence="1">
    <name type="scientific">freshwater metagenome</name>
    <dbReference type="NCBI Taxonomy" id="449393"/>
    <lineage>
        <taxon>unclassified sequences</taxon>
        <taxon>metagenomes</taxon>
        <taxon>ecological metagenomes</taxon>
    </lineage>
</organism>